<accession>A0AAV9XJD2</accession>
<protein>
    <recommendedName>
        <fullName evidence="3">Thioredoxin domain-containing protein</fullName>
    </recommendedName>
</protein>
<dbReference type="Pfam" id="PF00085">
    <property type="entry name" value="Thioredoxin"/>
    <property type="match status" value="1"/>
</dbReference>
<feature type="region of interest" description="Disordered" evidence="2">
    <location>
        <begin position="192"/>
        <end position="211"/>
    </location>
</feature>
<dbReference type="PANTHER" id="PTHR21148">
    <property type="entry name" value="THIOREDOXIN DOMAIN-CONTAINING PROTEIN 9"/>
    <property type="match status" value="1"/>
</dbReference>
<dbReference type="InterPro" id="IPR013766">
    <property type="entry name" value="Thioredoxin_domain"/>
</dbReference>
<reference evidence="4 5" key="1">
    <citation type="submission" date="2019-10" db="EMBL/GenBank/DDBJ databases">
        <authorList>
            <person name="Palmer J.M."/>
        </authorList>
    </citation>
    <scope>NUCLEOTIDE SEQUENCE [LARGE SCALE GENOMIC DNA]</scope>
    <source>
        <strain evidence="4 5">TWF694</strain>
    </source>
</reference>
<keyword evidence="5" id="KW-1185">Reference proteome</keyword>
<feature type="compositionally biased region" description="Basic and acidic residues" evidence="2">
    <location>
        <begin position="1"/>
        <end position="19"/>
    </location>
</feature>
<evidence type="ECO:0000256" key="1">
    <source>
        <dbReference type="SAM" id="Coils"/>
    </source>
</evidence>
<proteinExistence type="predicted"/>
<feature type="region of interest" description="Disordered" evidence="2">
    <location>
        <begin position="1"/>
        <end position="24"/>
    </location>
</feature>
<evidence type="ECO:0000256" key="2">
    <source>
        <dbReference type="SAM" id="MobiDB-lite"/>
    </source>
</evidence>
<comment type="caution">
    <text evidence="4">The sequence shown here is derived from an EMBL/GenBank/DDBJ whole genome shotgun (WGS) entry which is preliminary data.</text>
</comment>
<feature type="coiled-coil region" evidence="1">
    <location>
        <begin position="28"/>
        <end position="64"/>
    </location>
</feature>
<dbReference type="AlphaFoldDB" id="A0AAV9XJD2"/>
<organism evidence="4 5">
    <name type="scientific">Orbilia ellipsospora</name>
    <dbReference type="NCBI Taxonomy" id="2528407"/>
    <lineage>
        <taxon>Eukaryota</taxon>
        <taxon>Fungi</taxon>
        <taxon>Dikarya</taxon>
        <taxon>Ascomycota</taxon>
        <taxon>Pezizomycotina</taxon>
        <taxon>Orbiliomycetes</taxon>
        <taxon>Orbiliales</taxon>
        <taxon>Orbiliaceae</taxon>
        <taxon>Orbilia</taxon>
    </lineage>
</organism>
<dbReference type="EMBL" id="JAVHJO010000003">
    <property type="protein sequence ID" value="KAK6541691.1"/>
    <property type="molecule type" value="Genomic_DNA"/>
</dbReference>
<evidence type="ECO:0000313" key="4">
    <source>
        <dbReference type="EMBL" id="KAK6541691.1"/>
    </source>
</evidence>
<dbReference type="SUPFAM" id="SSF52833">
    <property type="entry name" value="Thioredoxin-like"/>
    <property type="match status" value="1"/>
</dbReference>
<dbReference type="Gene3D" id="3.40.30.10">
    <property type="entry name" value="Glutaredoxin"/>
    <property type="match status" value="1"/>
</dbReference>
<evidence type="ECO:0000259" key="3">
    <source>
        <dbReference type="Pfam" id="PF00085"/>
    </source>
</evidence>
<evidence type="ECO:0000313" key="5">
    <source>
        <dbReference type="Proteomes" id="UP001365542"/>
    </source>
</evidence>
<gene>
    <name evidence="4" type="ORF">TWF694_007484</name>
</gene>
<keyword evidence="1" id="KW-0175">Coiled coil</keyword>
<dbReference type="CDD" id="cd02989">
    <property type="entry name" value="Phd_like_TxnDC9"/>
    <property type="match status" value="1"/>
</dbReference>
<feature type="domain" description="Thioredoxin" evidence="3">
    <location>
        <begin position="80"/>
        <end position="156"/>
    </location>
</feature>
<sequence>MDERVANFLDTRTDKAKADDSDDEDALLEELEREQDDVLDGLREKRLQELHEELSRERKMKAENQGVYFETMTEKEVMDLTTSRKYSLVHFSHPDFRRCKIMDTHLEILARKHFDTMITKINVENAPFLVQKLNVQVLPCLIAWVDGKSVDRIVGFEGELGNTDSFQTAALESRLLNCGVLQRAKTTEKTKNRSIFGETAKQADDDDDDWD</sequence>
<dbReference type="InterPro" id="IPR036249">
    <property type="entry name" value="Thioredoxin-like_sf"/>
</dbReference>
<dbReference type="Proteomes" id="UP001365542">
    <property type="component" value="Unassembled WGS sequence"/>
</dbReference>
<name>A0AAV9XJD2_9PEZI</name>